<protein>
    <submittedName>
        <fullName evidence="2">Uncharacterized protein</fullName>
    </submittedName>
</protein>
<evidence type="ECO:0000313" key="3">
    <source>
        <dbReference type="Proteomes" id="UP000756346"/>
    </source>
</evidence>
<organism evidence="2 3">
    <name type="scientific">Microdochium trichocladiopsis</name>
    <dbReference type="NCBI Taxonomy" id="1682393"/>
    <lineage>
        <taxon>Eukaryota</taxon>
        <taxon>Fungi</taxon>
        <taxon>Dikarya</taxon>
        <taxon>Ascomycota</taxon>
        <taxon>Pezizomycotina</taxon>
        <taxon>Sordariomycetes</taxon>
        <taxon>Xylariomycetidae</taxon>
        <taxon>Xylariales</taxon>
        <taxon>Microdochiaceae</taxon>
        <taxon>Microdochium</taxon>
    </lineage>
</organism>
<evidence type="ECO:0000313" key="2">
    <source>
        <dbReference type="EMBL" id="KAH7014478.1"/>
    </source>
</evidence>
<evidence type="ECO:0000256" key="1">
    <source>
        <dbReference type="SAM" id="Phobius"/>
    </source>
</evidence>
<keyword evidence="1" id="KW-0472">Membrane</keyword>
<dbReference type="RefSeq" id="XP_046005445.1">
    <property type="nucleotide sequence ID" value="XM_046155812.1"/>
</dbReference>
<name>A0A9P9BIK2_9PEZI</name>
<dbReference type="GeneID" id="70185358"/>
<keyword evidence="3" id="KW-1185">Reference proteome</keyword>
<dbReference type="AlphaFoldDB" id="A0A9P9BIK2"/>
<sequence>MQLAPSKNVATVLCTTMRAVPGAVVIWTILMRQVVGWWAKLGVMPLRSPPSRVRRCPTRLSYELCEKLQKLPSLALAVFLIKPHHMFVQPSWLIEVRPNDRRKKFSLVWIALLTCLVVNHVQNLEHESQTFPEKVFVAIHMARCQEEEIMQLLRILDGRDCLQGDGIMST</sequence>
<dbReference type="EMBL" id="JAGTJQ010000013">
    <property type="protein sequence ID" value="KAH7014478.1"/>
    <property type="molecule type" value="Genomic_DNA"/>
</dbReference>
<keyword evidence="1" id="KW-0812">Transmembrane</keyword>
<feature type="transmembrane region" description="Helical" evidence="1">
    <location>
        <begin position="20"/>
        <end position="39"/>
    </location>
</feature>
<reference evidence="2" key="1">
    <citation type="journal article" date="2021" name="Nat. Commun.">
        <title>Genetic determinants of endophytism in the Arabidopsis root mycobiome.</title>
        <authorList>
            <person name="Mesny F."/>
            <person name="Miyauchi S."/>
            <person name="Thiergart T."/>
            <person name="Pickel B."/>
            <person name="Atanasova L."/>
            <person name="Karlsson M."/>
            <person name="Huettel B."/>
            <person name="Barry K.W."/>
            <person name="Haridas S."/>
            <person name="Chen C."/>
            <person name="Bauer D."/>
            <person name="Andreopoulos W."/>
            <person name="Pangilinan J."/>
            <person name="LaButti K."/>
            <person name="Riley R."/>
            <person name="Lipzen A."/>
            <person name="Clum A."/>
            <person name="Drula E."/>
            <person name="Henrissat B."/>
            <person name="Kohler A."/>
            <person name="Grigoriev I.V."/>
            <person name="Martin F.M."/>
            <person name="Hacquard S."/>
        </authorList>
    </citation>
    <scope>NUCLEOTIDE SEQUENCE</scope>
    <source>
        <strain evidence="2">MPI-CAGE-CH-0230</strain>
    </source>
</reference>
<accession>A0A9P9BIK2</accession>
<proteinExistence type="predicted"/>
<dbReference type="Proteomes" id="UP000756346">
    <property type="component" value="Unassembled WGS sequence"/>
</dbReference>
<keyword evidence="1" id="KW-1133">Transmembrane helix</keyword>
<gene>
    <name evidence="2" type="ORF">B0I36DRAFT_338773</name>
</gene>
<comment type="caution">
    <text evidence="2">The sequence shown here is derived from an EMBL/GenBank/DDBJ whole genome shotgun (WGS) entry which is preliminary data.</text>
</comment>